<evidence type="ECO:0000313" key="2">
    <source>
        <dbReference type="EMBL" id="MBR7795710.1"/>
    </source>
</evidence>
<sequence>MMLTGRLESLYNIFDWLMKFMTTNIIWVLFNFPIAYAILSMVFAKTQEEVYLLAITILALFPFVFFPATTAMFAVVREWVMKREKKGFIRAYWNFYKENYIRSLLGGVFFTITWVVWLLNYHLAAVEIGSGLFYFFIAITIFIVAFTSYFFADTVHFEVSIIYSIRKALFMAIFHLPYTIAAAGAVSILLYIIYQIHPLFLVLFSGPAIAYVYFFAFYQIFLKAQAATESQ</sequence>
<evidence type="ECO:0000313" key="3">
    <source>
        <dbReference type="Proteomes" id="UP000675284"/>
    </source>
</evidence>
<keyword evidence="1" id="KW-0812">Transmembrane</keyword>
<keyword evidence="1" id="KW-1133">Transmembrane helix</keyword>
<dbReference type="Proteomes" id="UP000675284">
    <property type="component" value="Unassembled WGS sequence"/>
</dbReference>
<evidence type="ECO:0000256" key="1">
    <source>
        <dbReference type="SAM" id="Phobius"/>
    </source>
</evidence>
<proteinExistence type="predicted"/>
<gene>
    <name evidence="2" type="ORF">KCX74_06585</name>
</gene>
<comment type="caution">
    <text evidence="2">The sequence shown here is derived from an EMBL/GenBank/DDBJ whole genome shotgun (WGS) entry which is preliminary data.</text>
</comment>
<keyword evidence="1" id="KW-0472">Membrane</keyword>
<feature type="transmembrane region" description="Helical" evidence="1">
    <location>
        <begin position="50"/>
        <end position="76"/>
    </location>
</feature>
<feature type="transmembrane region" description="Helical" evidence="1">
    <location>
        <begin position="21"/>
        <end position="44"/>
    </location>
</feature>
<accession>A0A941DS73</accession>
<feature type="transmembrane region" description="Helical" evidence="1">
    <location>
        <begin position="173"/>
        <end position="194"/>
    </location>
</feature>
<feature type="transmembrane region" description="Helical" evidence="1">
    <location>
        <begin position="131"/>
        <end position="152"/>
    </location>
</feature>
<feature type="transmembrane region" description="Helical" evidence="1">
    <location>
        <begin position="200"/>
        <end position="221"/>
    </location>
</feature>
<organism evidence="2 3">
    <name type="scientific">Virgibacillus salarius</name>
    <dbReference type="NCBI Taxonomy" id="447199"/>
    <lineage>
        <taxon>Bacteria</taxon>
        <taxon>Bacillati</taxon>
        <taxon>Bacillota</taxon>
        <taxon>Bacilli</taxon>
        <taxon>Bacillales</taxon>
        <taxon>Bacillaceae</taxon>
        <taxon>Virgibacillus</taxon>
    </lineage>
</organism>
<dbReference type="InterPro" id="IPR006938">
    <property type="entry name" value="DUF624"/>
</dbReference>
<reference evidence="2" key="1">
    <citation type="submission" date="2021-04" db="EMBL/GenBank/DDBJ databases">
        <title>Isolation and polyphasic classification of algal microorganism.</title>
        <authorList>
            <person name="Wang S."/>
        </authorList>
    </citation>
    <scope>NUCLEOTIDE SEQUENCE</scope>
    <source>
        <strain evidence="2">720a</strain>
    </source>
</reference>
<protein>
    <submittedName>
        <fullName evidence="2">DUF624 domain-containing protein</fullName>
    </submittedName>
</protein>
<dbReference type="RefSeq" id="WP_166530127.1">
    <property type="nucleotide sequence ID" value="NZ_JAGSOT010000014.1"/>
</dbReference>
<keyword evidence="3" id="KW-1185">Reference proteome</keyword>
<feature type="transmembrane region" description="Helical" evidence="1">
    <location>
        <begin position="100"/>
        <end position="119"/>
    </location>
</feature>
<name>A0A941DS73_9BACI</name>
<dbReference type="AlphaFoldDB" id="A0A941DS73"/>
<dbReference type="Pfam" id="PF04854">
    <property type="entry name" value="DUF624"/>
    <property type="match status" value="1"/>
</dbReference>
<dbReference type="EMBL" id="JAGSOT010000014">
    <property type="protein sequence ID" value="MBR7795710.1"/>
    <property type="molecule type" value="Genomic_DNA"/>
</dbReference>